<proteinExistence type="predicted"/>
<dbReference type="AlphaFoldDB" id="A0A6M6JHJ5"/>
<accession>A0A6M6JHJ5</accession>
<name>A0A6M6JHJ5_9PSEU</name>
<dbReference type="KEGG" id="pbro:HOP40_13145"/>
<evidence type="ECO:0000256" key="1">
    <source>
        <dbReference type="SAM" id="Phobius"/>
    </source>
</evidence>
<gene>
    <name evidence="2" type="ORF">HOP40_13145</name>
</gene>
<keyword evidence="1" id="KW-1133">Transmembrane helix</keyword>
<reference evidence="2 3" key="1">
    <citation type="submission" date="2020-05" db="EMBL/GenBank/DDBJ databases">
        <authorList>
            <person name="Mo P."/>
        </authorList>
    </citation>
    <scope>NUCLEOTIDE SEQUENCE [LARGE SCALE GENOMIC DNA]</scope>
    <source>
        <strain evidence="2 3">Gen01</strain>
    </source>
</reference>
<protein>
    <submittedName>
        <fullName evidence="2">Uncharacterized protein</fullName>
    </submittedName>
</protein>
<keyword evidence="3" id="KW-1185">Reference proteome</keyword>
<feature type="transmembrane region" description="Helical" evidence="1">
    <location>
        <begin position="20"/>
        <end position="41"/>
    </location>
</feature>
<keyword evidence="1" id="KW-0472">Membrane</keyword>
<dbReference type="RefSeq" id="WP_172158204.1">
    <property type="nucleotide sequence ID" value="NZ_CP053564.1"/>
</dbReference>
<keyword evidence="1" id="KW-0812">Transmembrane</keyword>
<sequence>MGRVLTTTATTQAATVMPALLEYGVLGIVVLLALAAIRVLFSRETAAHDRERERADNNADHIRELNQVMRDQVIPAVTSATATVANAAAVLRDVVELISRDKER</sequence>
<evidence type="ECO:0000313" key="2">
    <source>
        <dbReference type="EMBL" id="QJY46645.1"/>
    </source>
</evidence>
<dbReference type="EMBL" id="CP053564">
    <property type="protein sequence ID" value="QJY46645.1"/>
    <property type="molecule type" value="Genomic_DNA"/>
</dbReference>
<organism evidence="2 3">
    <name type="scientific">Pseudonocardia broussonetiae</name>
    <dbReference type="NCBI Taxonomy" id="2736640"/>
    <lineage>
        <taxon>Bacteria</taxon>
        <taxon>Bacillati</taxon>
        <taxon>Actinomycetota</taxon>
        <taxon>Actinomycetes</taxon>
        <taxon>Pseudonocardiales</taxon>
        <taxon>Pseudonocardiaceae</taxon>
        <taxon>Pseudonocardia</taxon>
    </lineage>
</organism>
<dbReference type="Proteomes" id="UP000505377">
    <property type="component" value="Chromosome"/>
</dbReference>
<evidence type="ECO:0000313" key="3">
    <source>
        <dbReference type="Proteomes" id="UP000505377"/>
    </source>
</evidence>